<dbReference type="EMBL" id="DVGA01000041">
    <property type="protein sequence ID" value="HIQ78390.1"/>
    <property type="molecule type" value="Genomic_DNA"/>
</dbReference>
<dbReference type="GO" id="GO:0006396">
    <property type="term" value="P:RNA processing"/>
    <property type="evidence" value="ECO:0007669"/>
    <property type="project" value="InterPro"/>
</dbReference>
<accession>A0A9D0ZD57</accession>
<keyword evidence="2" id="KW-0808">Transferase</keyword>
<dbReference type="InterPro" id="IPR029064">
    <property type="entry name" value="Ribosomal_eL30-like_sf"/>
</dbReference>
<dbReference type="InterPro" id="IPR029026">
    <property type="entry name" value="tRNA_m1G_MTases_N"/>
</dbReference>
<dbReference type="Gene3D" id="3.40.1280.10">
    <property type="match status" value="1"/>
</dbReference>
<proteinExistence type="predicted"/>
<sequence length="256" mass="26227">MELITSRKNTLVRRLRALASDRELRRSAGETVLDGVKLLGEALSSGCEVTALLLAEGAAVPAGLAPGTPVYRAPSEIVGYASPVLNSPGPVFSVALPRISPPESAESAVILENVQDPGNVGTVIRAANAFGVGAVLLTGSCADPSSPRVVRATMGAAFRQCVIETDAEGAAETVRRWGLPLFGAALDSGAVDIRRLPRGGAAVAIGNEGHGLSEKLKSLCDGLTVIPMAPGSESLNAAMAAVVAMWELERGRIGVV</sequence>
<protein>
    <submittedName>
        <fullName evidence="4">RNA methyltransferase</fullName>
    </submittedName>
</protein>
<evidence type="ECO:0000313" key="5">
    <source>
        <dbReference type="Proteomes" id="UP000824262"/>
    </source>
</evidence>
<dbReference type="CDD" id="cd18095">
    <property type="entry name" value="SpoU-like_rRNA-MTase"/>
    <property type="match status" value="1"/>
</dbReference>
<name>A0A9D0ZD57_9FIRM</name>
<dbReference type="GO" id="GO:0032259">
    <property type="term" value="P:methylation"/>
    <property type="evidence" value="ECO:0007669"/>
    <property type="project" value="UniProtKB-KW"/>
</dbReference>
<dbReference type="GO" id="GO:0003723">
    <property type="term" value="F:RNA binding"/>
    <property type="evidence" value="ECO:0007669"/>
    <property type="project" value="InterPro"/>
</dbReference>
<reference evidence="4" key="2">
    <citation type="journal article" date="2021" name="PeerJ">
        <title>Extensive microbial diversity within the chicken gut microbiome revealed by metagenomics and culture.</title>
        <authorList>
            <person name="Gilroy R."/>
            <person name="Ravi A."/>
            <person name="Getino M."/>
            <person name="Pursley I."/>
            <person name="Horton D.L."/>
            <person name="Alikhan N.F."/>
            <person name="Baker D."/>
            <person name="Gharbi K."/>
            <person name="Hall N."/>
            <person name="Watson M."/>
            <person name="Adriaenssens E.M."/>
            <person name="Foster-Nyarko E."/>
            <person name="Jarju S."/>
            <person name="Secka A."/>
            <person name="Antonio M."/>
            <person name="Oren A."/>
            <person name="Chaudhuri R.R."/>
            <person name="La Ragione R."/>
            <person name="Hildebrand F."/>
            <person name="Pallen M.J."/>
        </authorList>
    </citation>
    <scope>NUCLEOTIDE SEQUENCE</scope>
    <source>
        <strain evidence="4">ChiBcolR7-354</strain>
    </source>
</reference>
<dbReference type="InterPro" id="IPR029028">
    <property type="entry name" value="Alpha/beta_knot_MTases"/>
</dbReference>
<evidence type="ECO:0000259" key="3">
    <source>
        <dbReference type="Pfam" id="PF00588"/>
    </source>
</evidence>
<dbReference type="InterPro" id="IPR001537">
    <property type="entry name" value="SpoU_MeTrfase"/>
</dbReference>
<dbReference type="SUPFAM" id="SSF75217">
    <property type="entry name" value="alpha/beta knot"/>
    <property type="match status" value="1"/>
</dbReference>
<reference evidence="4" key="1">
    <citation type="submission" date="2020-10" db="EMBL/GenBank/DDBJ databases">
        <authorList>
            <person name="Gilroy R."/>
        </authorList>
    </citation>
    <scope>NUCLEOTIDE SEQUENCE</scope>
    <source>
        <strain evidence="4">ChiBcolR7-354</strain>
    </source>
</reference>
<dbReference type="Proteomes" id="UP000824262">
    <property type="component" value="Unassembled WGS sequence"/>
</dbReference>
<dbReference type="Pfam" id="PF00588">
    <property type="entry name" value="SpoU_methylase"/>
    <property type="match status" value="1"/>
</dbReference>
<comment type="caution">
    <text evidence="4">The sequence shown here is derived from an EMBL/GenBank/DDBJ whole genome shotgun (WGS) entry which is preliminary data.</text>
</comment>
<evidence type="ECO:0000256" key="1">
    <source>
        <dbReference type="ARBA" id="ARBA00022603"/>
    </source>
</evidence>
<keyword evidence="1 4" id="KW-0489">Methyltransferase</keyword>
<dbReference type="GO" id="GO:0008173">
    <property type="term" value="F:RNA methyltransferase activity"/>
    <property type="evidence" value="ECO:0007669"/>
    <property type="project" value="InterPro"/>
</dbReference>
<dbReference type="Gene3D" id="3.30.1330.30">
    <property type="match status" value="1"/>
</dbReference>
<dbReference type="SUPFAM" id="SSF55315">
    <property type="entry name" value="L30e-like"/>
    <property type="match status" value="1"/>
</dbReference>
<organism evidence="4 5">
    <name type="scientific">Candidatus Scatomorpha intestinavium</name>
    <dbReference type="NCBI Taxonomy" id="2840922"/>
    <lineage>
        <taxon>Bacteria</taxon>
        <taxon>Bacillati</taxon>
        <taxon>Bacillota</taxon>
        <taxon>Clostridia</taxon>
        <taxon>Eubacteriales</taxon>
        <taxon>Candidatus Scatomorpha</taxon>
    </lineage>
</organism>
<dbReference type="PANTHER" id="PTHR43191:SF2">
    <property type="entry name" value="RRNA METHYLTRANSFERASE 3, MITOCHONDRIAL"/>
    <property type="match status" value="1"/>
</dbReference>
<dbReference type="InterPro" id="IPR051259">
    <property type="entry name" value="rRNA_Methyltransferase"/>
</dbReference>
<evidence type="ECO:0000256" key="2">
    <source>
        <dbReference type="ARBA" id="ARBA00022679"/>
    </source>
</evidence>
<dbReference type="AlphaFoldDB" id="A0A9D0ZD57"/>
<evidence type="ECO:0000313" key="4">
    <source>
        <dbReference type="EMBL" id="HIQ78390.1"/>
    </source>
</evidence>
<dbReference type="PANTHER" id="PTHR43191">
    <property type="entry name" value="RRNA METHYLTRANSFERASE 3"/>
    <property type="match status" value="1"/>
</dbReference>
<gene>
    <name evidence="4" type="ORF">IAB77_03930</name>
</gene>
<feature type="domain" description="tRNA/rRNA methyltransferase SpoU type" evidence="3">
    <location>
        <begin position="108"/>
        <end position="246"/>
    </location>
</feature>